<evidence type="ECO:0000313" key="4">
    <source>
        <dbReference type="Proteomes" id="UP000054007"/>
    </source>
</evidence>
<dbReference type="GO" id="GO:0005634">
    <property type="term" value="C:nucleus"/>
    <property type="evidence" value="ECO:0007669"/>
    <property type="project" value="UniProtKB-UniRule"/>
</dbReference>
<accession>A0A0D7B4H0</accession>
<keyword evidence="4" id="KW-1185">Reference proteome</keyword>
<keyword evidence="1" id="KW-0539">Nucleus</keyword>
<keyword evidence="1" id="KW-0238">DNA-binding</keyword>
<dbReference type="InterPro" id="IPR036910">
    <property type="entry name" value="HMG_box_dom_sf"/>
</dbReference>
<evidence type="ECO:0000259" key="2">
    <source>
        <dbReference type="PROSITE" id="PS50118"/>
    </source>
</evidence>
<evidence type="ECO:0000256" key="1">
    <source>
        <dbReference type="PROSITE-ProRule" id="PRU00267"/>
    </source>
</evidence>
<dbReference type="GO" id="GO:0003677">
    <property type="term" value="F:DNA binding"/>
    <property type="evidence" value="ECO:0007669"/>
    <property type="project" value="UniProtKB-UniRule"/>
</dbReference>
<feature type="domain" description="HMG box" evidence="2">
    <location>
        <begin position="1"/>
        <end position="70"/>
    </location>
</feature>
<name>A0A0D7B4H0_9AGAR</name>
<feature type="DNA-binding region" description="HMG box" evidence="1">
    <location>
        <begin position="1"/>
        <end position="70"/>
    </location>
</feature>
<protein>
    <recommendedName>
        <fullName evidence="2">HMG box domain-containing protein</fullName>
    </recommendedName>
</protein>
<dbReference type="Pfam" id="PF00505">
    <property type="entry name" value="HMG_box"/>
    <property type="match status" value="1"/>
</dbReference>
<reference evidence="3 4" key="1">
    <citation type="journal article" date="2015" name="Fungal Genet. Biol.">
        <title>Evolution of novel wood decay mechanisms in Agaricales revealed by the genome sequences of Fistulina hepatica and Cylindrobasidium torrendii.</title>
        <authorList>
            <person name="Floudas D."/>
            <person name="Held B.W."/>
            <person name="Riley R."/>
            <person name="Nagy L.G."/>
            <person name="Koehler G."/>
            <person name="Ransdell A.S."/>
            <person name="Younus H."/>
            <person name="Chow J."/>
            <person name="Chiniquy J."/>
            <person name="Lipzen A."/>
            <person name="Tritt A."/>
            <person name="Sun H."/>
            <person name="Haridas S."/>
            <person name="LaButti K."/>
            <person name="Ohm R.A."/>
            <person name="Kues U."/>
            <person name="Blanchette R.A."/>
            <person name="Grigoriev I.V."/>
            <person name="Minto R.E."/>
            <person name="Hibbett D.S."/>
        </authorList>
    </citation>
    <scope>NUCLEOTIDE SEQUENCE [LARGE SCALE GENOMIC DNA]</scope>
    <source>
        <strain evidence="3 4">FP15055 ss-10</strain>
    </source>
</reference>
<dbReference type="AlphaFoldDB" id="A0A0D7B4H0"/>
<proteinExistence type="predicted"/>
<sequence length="73" mass="8389">PRPPNAWILFRQSVAAEVERDLAIAGTHQLHASQIASARWHALSIDEKDFWQSKAKDARHAHALKYPNYEFKP</sequence>
<dbReference type="InterPro" id="IPR009071">
    <property type="entry name" value="HMG_box_dom"/>
</dbReference>
<gene>
    <name evidence="3" type="ORF">CYLTODRAFT_335420</name>
</gene>
<evidence type="ECO:0000313" key="3">
    <source>
        <dbReference type="EMBL" id="KIY65110.1"/>
    </source>
</evidence>
<dbReference type="PROSITE" id="PS50118">
    <property type="entry name" value="HMG_BOX_2"/>
    <property type="match status" value="1"/>
</dbReference>
<feature type="non-terminal residue" evidence="3">
    <location>
        <position position="73"/>
    </location>
</feature>
<dbReference type="CDD" id="cd01389">
    <property type="entry name" value="HMG-box_ROX1-like"/>
    <property type="match status" value="1"/>
</dbReference>
<dbReference type="SMART" id="SM00398">
    <property type="entry name" value="HMG"/>
    <property type="match status" value="1"/>
</dbReference>
<dbReference type="SUPFAM" id="SSF47095">
    <property type="entry name" value="HMG-box"/>
    <property type="match status" value="1"/>
</dbReference>
<feature type="non-terminal residue" evidence="3">
    <location>
        <position position="1"/>
    </location>
</feature>
<organism evidence="3 4">
    <name type="scientific">Cylindrobasidium torrendii FP15055 ss-10</name>
    <dbReference type="NCBI Taxonomy" id="1314674"/>
    <lineage>
        <taxon>Eukaryota</taxon>
        <taxon>Fungi</taxon>
        <taxon>Dikarya</taxon>
        <taxon>Basidiomycota</taxon>
        <taxon>Agaricomycotina</taxon>
        <taxon>Agaricomycetes</taxon>
        <taxon>Agaricomycetidae</taxon>
        <taxon>Agaricales</taxon>
        <taxon>Marasmiineae</taxon>
        <taxon>Physalacriaceae</taxon>
        <taxon>Cylindrobasidium</taxon>
    </lineage>
</organism>
<dbReference type="Gene3D" id="1.10.30.10">
    <property type="entry name" value="High mobility group box domain"/>
    <property type="match status" value="1"/>
</dbReference>
<dbReference type="OrthoDB" id="6247875at2759"/>
<dbReference type="Proteomes" id="UP000054007">
    <property type="component" value="Unassembled WGS sequence"/>
</dbReference>
<dbReference type="EMBL" id="KN880604">
    <property type="protein sequence ID" value="KIY65110.1"/>
    <property type="molecule type" value="Genomic_DNA"/>
</dbReference>